<dbReference type="GO" id="GO:0003677">
    <property type="term" value="F:DNA binding"/>
    <property type="evidence" value="ECO:0007669"/>
    <property type="project" value="UniProtKB-KW"/>
</dbReference>
<dbReference type="RefSeq" id="WP_106392961.1">
    <property type="nucleotide sequence ID" value="NZ_PVNK01000165.1"/>
</dbReference>
<dbReference type="OrthoDB" id="9761717at2"/>
<dbReference type="Pfam" id="PF00374">
    <property type="entry name" value="NiFeSe_Hases"/>
    <property type="match status" value="2"/>
</dbReference>
<dbReference type="GO" id="GO:0047985">
    <property type="term" value="F:hydrogen dehydrogenase activity"/>
    <property type="evidence" value="ECO:0007669"/>
    <property type="project" value="UniProtKB-EC"/>
</dbReference>
<dbReference type="PROSITE" id="PS00508">
    <property type="entry name" value="NI_HGENASE_L_2"/>
    <property type="match status" value="1"/>
</dbReference>
<proteinExistence type="predicted"/>
<keyword evidence="3" id="KW-0371">Homeobox</keyword>
<dbReference type="PANTHER" id="PTHR43600">
    <property type="entry name" value="COENZYME F420 HYDROGENASE, SUBUNIT ALPHA"/>
    <property type="match status" value="1"/>
</dbReference>
<evidence type="ECO:0000256" key="1">
    <source>
        <dbReference type="ARBA" id="ARBA00023002"/>
    </source>
</evidence>
<feature type="binding site" evidence="2">
    <location>
        <position position="417"/>
    </location>
    <ligand>
        <name>Fe cation</name>
        <dbReference type="ChEBI" id="CHEBI:24875"/>
    </ligand>
</feature>
<dbReference type="Proteomes" id="UP000237968">
    <property type="component" value="Unassembled WGS sequence"/>
</dbReference>
<dbReference type="EMBL" id="PVNK01000165">
    <property type="protein sequence ID" value="PRP96544.1"/>
    <property type="molecule type" value="Genomic_DNA"/>
</dbReference>
<feature type="binding site" evidence="2">
    <location>
        <position position="44"/>
    </location>
    <ligand>
        <name>Mg(2+)</name>
        <dbReference type="ChEBI" id="CHEBI:18420"/>
    </ligand>
</feature>
<dbReference type="GO" id="GO:0016151">
    <property type="term" value="F:nickel cation binding"/>
    <property type="evidence" value="ECO:0007669"/>
    <property type="project" value="InterPro"/>
</dbReference>
<dbReference type="InterPro" id="IPR001501">
    <property type="entry name" value="Ni-dep_hyd_lsu"/>
</dbReference>
<organism evidence="3 4">
    <name type="scientific">Enhygromyxa salina</name>
    <dbReference type="NCBI Taxonomy" id="215803"/>
    <lineage>
        <taxon>Bacteria</taxon>
        <taxon>Pseudomonadati</taxon>
        <taxon>Myxococcota</taxon>
        <taxon>Polyangia</taxon>
        <taxon>Nannocystales</taxon>
        <taxon>Nannocystaceae</taxon>
        <taxon>Enhygromyxa</taxon>
    </lineage>
</organism>
<feature type="binding site" evidence="2">
    <location>
        <position position="370"/>
    </location>
    <ligand>
        <name>Mg(2+)</name>
        <dbReference type="ChEBI" id="CHEBI:18420"/>
    </ligand>
</feature>
<protein>
    <submittedName>
        <fullName evidence="3">NAD-reducing hydrogenase HoxS subunit beta</fullName>
        <ecNumber evidence="3">1.12.1.2</ecNumber>
    </submittedName>
</protein>
<dbReference type="PANTHER" id="PTHR43600:SF4">
    <property type="entry name" value="CYTOSOLIC NIFE-HYDROGENASE, ALPHA SUBUNIT"/>
    <property type="match status" value="1"/>
</dbReference>
<evidence type="ECO:0000256" key="2">
    <source>
        <dbReference type="PIRSR" id="PIRSR601501-1"/>
    </source>
</evidence>
<keyword evidence="1 3" id="KW-0560">Oxidoreductase</keyword>
<feature type="binding site" evidence="2">
    <location>
        <position position="420"/>
    </location>
    <ligand>
        <name>Mg(2+)</name>
        <dbReference type="ChEBI" id="CHEBI:18420"/>
    </ligand>
</feature>
<feature type="binding site" evidence="2">
    <location>
        <position position="63"/>
    </location>
    <ligand>
        <name>Ni(2+)</name>
        <dbReference type="ChEBI" id="CHEBI:49786"/>
    </ligand>
</feature>
<keyword evidence="2" id="KW-0408">Iron</keyword>
<keyword evidence="4" id="KW-1185">Reference proteome</keyword>
<keyword evidence="2" id="KW-0460">Magnesium</keyword>
<name>A0A2S9XUN4_9BACT</name>
<dbReference type="AlphaFoldDB" id="A0A2S9XUN4"/>
<reference evidence="3 4" key="1">
    <citation type="submission" date="2018-03" db="EMBL/GenBank/DDBJ databases">
        <title>Draft Genome Sequences of the Obligatory Marine Myxobacteria Enhygromyxa salina SWB005.</title>
        <authorList>
            <person name="Poehlein A."/>
            <person name="Moghaddam J.A."/>
            <person name="Harms H."/>
            <person name="Alanjari M."/>
            <person name="Koenig G.M."/>
            <person name="Daniel R."/>
            <person name="Schaeberle T.F."/>
        </authorList>
    </citation>
    <scope>NUCLEOTIDE SEQUENCE [LARGE SCALE GENOMIC DNA]</scope>
    <source>
        <strain evidence="3 4">SWB005</strain>
    </source>
</reference>
<dbReference type="Gene3D" id="1.10.645.10">
    <property type="entry name" value="Cytochrome-c3 Hydrogenase, chain B"/>
    <property type="match status" value="1"/>
</dbReference>
<keyword evidence="2" id="KW-0533">Nickel</keyword>
<accession>A0A2S9XUN4</accession>
<feature type="binding site" evidence="2">
    <location>
        <position position="414"/>
    </location>
    <ligand>
        <name>Ni(2+)</name>
        <dbReference type="ChEBI" id="CHEBI:49786"/>
    </ligand>
</feature>
<dbReference type="InterPro" id="IPR018194">
    <property type="entry name" value="Ni-dep_hyd_lsu_Ni_BS"/>
</dbReference>
<evidence type="ECO:0000313" key="3">
    <source>
        <dbReference type="EMBL" id="PRP96544.1"/>
    </source>
</evidence>
<evidence type="ECO:0000313" key="4">
    <source>
        <dbReference type="Proteomes" id="UP000237968"/>
    </source>
</evidence>
<comment type="cofactor">
    <cofactor evidence="2">
        <name>Ni(2+)</name>
        <dbReference type="ChEBI" id="CHEBI:49786"/>
    </cofactor>
</comment>
<dbReference type="GO" id="GO:0008901">
    <property type="term" value="F:ferredoxin hydrogenase activity"/>
    <property type="evidence" value="ECO:0007669"/>
    <property type="project" value="InterPro"/>
</dbReference>
<dbReference type="InterPro" id="IPR029014">
    <property type="entry name" value="NiFe-Hase_large"/>
</dbReference>
<feature type="binding site" evidence="2">
    <location>
        <position position="66"/>
    </location>
    <ligand>
        <name>Fe cation</name>
        <dbReference type="ChEBI" id="CHEBI:24875"/>
    </ligand>
</feature>
<sequence>MTETVYKVDMLARVEGEGRFSVQVHDGEVTGAELSIFEAPRFFEALLRGRSLAEVPDIVARICGICPIAYQMSSVRALESALELVVPAEVWPLRRLLYCGEWIASHVLHMFLLHAPDYLGYDSAIEMAADHRELVERGLHMKKIGNQVIELLGGRAIHPVSVRVGGFTRAPRPRELDELRPALALGLDQALETVEWAAKLAKPSQDNDYVFVAVKGDDYPLERGDRLAISDRGDIAVEEFNEAFHEAQVERSNALHCRLADGAAYLCGPLARLNLFADKLHPRAREALERSELRLPVRNPYESITVRAIEVVHAFAEAVDIVAAYRRPAQPFVAWRPRAGVGHGATEAPRGLLYHRYVVTDEGEVAQAQIVPPTSQNQARIEQDLVALVPSLLTLPHDQATRRCEQLIRAYDPCISCATHFLTYDVEATP</sequence>
<gene>
    <name evidence="3" type="primary">hoxH</name>
    <name evidence="3" type="ORF">ENSA5_36200</name>
</gene>
<comment type="cofactor">
    <cofactor evidence="2">
        <name>Fe cation</name>
        <dbReference type="ChEBI" id="CHEBI:24875"/>
    </cofactor>
</comment>
<dbReference type="SUPFAM" id="SSF56762">
    <property type="entry name" value="HydB/Nqo4-like"/>
    <property type="match status" value="1"/>
</dbReference>
<dbReference type="EC" id="1.12.1.2" evidence="3"/>
<comment type="caution">
    <text evidence="3">The sequence shown here is derived from an EMBL/GenBank/DDBJ whole genome shotgun (WGS) entry which is preliminary data.</text>
</comment>
<feature type="binding site" evidence="2">
    <location>
        <position position="66"/>
    </location>
    <ligand>
        <name>Ni(2+)</name>
        <dbReference type="ChEBI" id="CHEBI:49786"/>
    </ligand>
</feature>
<keyword evidence="2" id="KW-0479">Metal-binding</keyword>